<organism evidence="3 4">
    <name type="scientific">Anaeromyces robustus</name>
    <dbReference type="NCBI Taxonomy" id="1754192"/>
    <lineage>
        <taxon>Eukaryota</taxon>
        <taxon>Fungi</taxon>
        <taxon>Fungi incertae sedis</taxon>
        <taxon>Chytridiomycota</taxon>
        <taxon>Chytridiomycota incertae sedis</taxon>
        <taxon>Neocallimastigomycetes</taxon>
        <taxon>Neocallimastigales</taxon>
        <taxon>Neocallimastigaceae</taxon>
        <taxon>Anaeromyces</taxon>
    </lineage>
</organism>
<evidence type="ECO:0000256" key="1">
    <source>
        <dbReference type="SAM" id="MobiDB-lite"/>
    </source>
</evidence>
<name>A0A1Y1X101_9FUNG</name>
<comment type="caution">
    <text evidence="3">The sequence shown here is derived from an EMBL/GenBank/DDBJ whole genome shotgun (WGS) entry which is preliminary data.</text>
</comment>
<keyword evidence="4" id="KW-1185">Reference proteome</keyword>
<reference evidence="3 4" key="2">
    <citation type="submission" date="2016-08" db="EMBL/GenBank/DDBJ databases">
        <title>Pervasive Adenine N6-methylation of Active Genes in Fungi.</title>
        <authorList>
            <consortium name="DOE Joint Genome Institute"/>
            <person name="Mondo S.J."/>
            <person name="Dannebaum R.O."/>
            <person name="Kuo R.C."/>
            <person name="Labutti K."/>
            <person name="Haridas S."/>
            <person name="Kuo A."/>
            <person name="Salamov A."/>
            <person name="Ahrendt S.R."/>
            <person name="Lipzen A."/>
            <person name="Sullivan W."/>
            <person name="Andreopoulos W.B."/>
            <person name="Clum A."/>
            <person name="Lindquist E."/>
            <person name="Daum C."/>
            <person name="Ramamoorthy G.K."/>
            <person name="Gryganskyi A."/>
            <person name="Culley D."/>
            <person name="Magnuson J.K."/>
            <person name="James T.Y."/>
            <person name="O'Malley M.A."/>
            <person name="Stajich J.E."/>
            <person name="Spatafora J.W."/>
            <person name="Visel A."/>
            <person name="Grigoriev I.V."/>
        </authorList>
    </citation>
    <scope>NUCLEOTIDE SEQUENCE [LARGE SCALE GENOMIC DNA]</scope>
    <source>
        <strain evidence="3 4">S4</strain>
    </source>
</reference>
<evidence type="ECO:0000256" key="2">
    <source>
        <dbReference type="SAM" id="SignalP"/>
    </source>
</evidence>
<dbReference type="Proteomes" id="UP000193944">
    <property type="component" value="Unassembled WGS sequence"/>
</dbReference>
<protein>
    <submittedName>
        <fullName evidence="3">Uncharacterized protein</fullName>
    </submittedName>
</protein>
<keyword evidence="2" id="KW-0732">Signal</keyword>
<feature type="region of interest" description="Disordered" evidence="1">
    <location>
        <begin position="32"/>
        <end position="53"/>
    </location>
</feature>
<evidence type="ECO:0000313" key="3">
    <source>
        <dbReference type="EMBL" id="ORX79480.1"/>
    </source>
</evidence>
<reference evidence="3 4" key="1">
    <citation type="submission" date="2016-08" db="EMBL/GenBank/DDBJ databases">
        <title>A Parts List for Fungal Cellulosomes Revealed by Comparative Genomics.</title>
        <authorList>
            <consortium name="DOE Joint Genome Institute"/>
            <person name="Haitjema C.H."/>
            <person name="Gilmore S.P."/>
            <person name="Henske J.K."/>
            <person name="Solomon K.V."/>
            <person name="De Groot R."/>
            <person name="Kuo A."/>
            <person name="Mondo S.J."/>
            <person name="Salamov A.A."/>
            <person name="Labutti K."/>
            <person name="Zhao Z."/>
            <person name="Chiniquy J."/>
            <person name="Barry K."/>
            <person name="Brewer H.M."/>
            <person name="Purvine S.O."/>
            <person name="Wright A.T."/>
            <person name="Boxma B."/>
            <person name="Van Alen T."/>
            <person name="Hackstein J.H."/>
            <person name="Baker S.E."/>
            <person name="Grigoriev I.V."/>
            <person name="O'Malley M.A."/>
        </authorList>
    </citation>
    <scope>NUCLEOTIDE SEQUENCE [LARGE SCALE GENOMIC DNA]</scope>
    <source>
        <strain evidence="3 4">S4</strain>
    </source>
</reference>
<dbReference type="AlphaFoldDB" id="A0A1Y1X101"/>
<gene>
    <name evidence="3" type="ORF">BCR32DRAFT_269467</name>
</gene>
<dbReference type="EMBL" id="MCFG01000174">
    <property type="protein sequence ID" value="ORX79480.1"/>
    <property type="molecule type" value="Genomic_DNA"/>
</dbReference>
<feature type="signal peptide" evidence="2">
    <location>
        <begin position="1"/>
        <end position="21"/>
    </location>
</feature>
<feature type="compositionally biased region" description="Low complexity" evidence="1">
    <location>
        <begin position="32"/>
        <end position="45"/>
    </location>
</feature>
<sequence length="362" mass="41263">MKIINSLLLIASLSIINNVLGIPINKNYRYNENNNKNVNNINNENSSKKSDDLKKNHIQSFDNDNEQFIAMSLNNSKYQSSLINKKPKTIVISTKNTNIFNKKEKRYIKYNGYGSNTNNYVEYNNYINRQNNNNNNLTKSKENTNASSISTTIFKFNIQETTTTTKPTITTSKEIYDEIPTAVISFDISPSTTKIPLTTSKKSITSKANITSKTTTTTKTTKINKTTTTKTTKKTTTYKPNKTVMKNNPLFSSYIFDETISRCLTHNDCGKLNLKDIKMEPHRVKEPFKPNENIYSKKISVKVTCPENQPNCKAPIPTILPCLHGNCKLKKEKDEEIEKYIGVKELDEDENEIVIDMDSDNN</sequence>
<evidence type="ECO:0000313" key="4">
    <source>
        <dbReference type="Proteomes" id="UP000193944"/>
    </source>
</evidence>
<accession>A0A1Y1X101</accession>
<feature type="chain" id="PRO_5011006385" evidence="2">
    <location>
        <begin position="22"/>
        <end position="362"/>
    </location>
</feature>
<proteinExistence type="predicted"/>